<sequence length="63" mass="6837">MRIVIHMLRMFLPIPACPFGASLLTVWLILQGASPLTPDSAALSLLTVQDTPRPRPAPGEKET</sequence>
<reference evidence="2" key="1">
    <citation type="submission" date="2017-12" db="EMBL/GenBank/DDBJ databases">
        <authorList>
            <person name="Yu X.-Y."/>
        </authorList>
    </citation>
    <scope>NUCLEOTIDE SEQUENCE [LARGE SCALE GENOMIC DNA]</scope>
    <source>
        <strain evidence="2">ZYSR67-Z</strain>
    </source>
</reference>
<accession>A0A2I0CLM9</accession>
<comment type="caution">
    <text evidence="1">The sequence shown here is derived from an EMBL/GenBank/DDBJ whole genome shotgun (WGS) entry which is preliminary data.</text>
</comment>
<dbReference type="AlphaFoldDB" id="A0A2I0CLM9"/>
<evidence type="ECO:0000313" key="1">
    <source>
        <dbReference type="EMBL" id="PKF70044.1"/>
    </source>
</evidence>
<proteinExistence type="predicted"/>
<dbReference type="Proteomes" id="UP000242861">
    <property type="component" value="Unassembled WGS sequence"/>
</dbReference>
<organism evidence="1 2">
    <name type="scientific">Pseudomonas fluvialis</name>
    <dbReference type="NCBI Taxonomy" id="1793966"/>
    <lineage>
        <taxon>Bacteria</taxon>
        <taxon>Pseudomonadati</taxon>
        <taxon>Pseudomonadota</taxon>
        <taxon>Gammaproteobacteria</taxon>
        <taxon>Pseudomonadales</taxon>
        <taxon>Pseudomonadaceae</taxon>
        <taxon>Pseudomonas</taxon>
    </lineage>
</organism>
<gene>
    <name evidence="1" type="ORF">CW360_15415</name>
</gene>
<name>A0A2I0CLM9_9PSED</name>
<protein>
    <submittedName>
        <fullName evidence="1">Uncharacterized protein</fullName>
    </submittedName>
</protein>
<evidence type="ECO:0000313" key="2">
    <source>
        <dbReference type="Proteomes" id="UP000242861"/>
    </source>
</evidence>
<dbReference type="EMBL" id="PIYS01000031">
    <property type="protein sequence ID" value="PKF70044.1"/>
    <property type="molecule type" value="Genomic_DNA"/>
</dbReference>